<sequence>MQTTETHIVPSLIAPIRLQEYGVGIFNAALTKSALKKALKKKLIMVNDVVATTATYIKGGECISLSISEETISKKKLILQLDVLFEDDYLAVIHKPAGILVSGNSFKTIANALVSNIKKSNRSDTTKPQPVHRLDFETTGILLIGKTSSSIRALNKLFKNKAIKKTYFAITIGEMERRGDITHDIDDKPSQSRYTVCETVTSSRFGTLNLVQLEPQTGRRHQLRKHLSQLGHPILGDKVYGIEPLILNGKGLYLHAYSLRFVHPFTNEELCLKDELPKRFRKIFESIEQL</sequence>
<evidence type="ECO:0000259" key="2">
    <source>
        <dbReference type="Pfam" id="PF00849"/>
    </source>
</evidence>
<name>A0ABW6A0G0_9FLAO</name>
<dbReference type="EMBL" id="JBHUOS010000015">
    <property type="protein sequence ID" value="MFD2917661.1"/>
    <property type="molecule type" value="Genomic_DNA"/>
</dbReference>
<dbReference type="RefSeq" id="WP_194509770.1">
    <property type="nucleotide sequence ID" value="NZ_JADILU010000009.1"/>
</dbReference>
<dbReference type="PROSITE" id="PS01129">
    <property type="entry name" value="PSI_RLU"/>
    <property type="match status" value="1"/>
</dbReference>
<proteinExistence type="predicted"/>
<dbReference type="CDD" id="cd02869">
    <property type="entry name" value="PseudoU_synth_RluA_like"/>
    <property type="match status" value="1"/>
</dbReference>
<dbReference type="InterPro" id="IPR050188">
    <property type="entry name" value="RluA_PseudoU_synthase"/>
</dbReference>
<evidence type="ECO:0000256" key="1">
    <source>
        <dbReference type="PROSITE-ProRule" id="PRU00182"/>
    </source>
</evidence>
<dbReference type="InterPro" id="IPR020103">
    <property type="entry name" value="PsdUridine_synth_cat_dom_sf"/>
</dbReference>
<protein>
    <submittedName>
        <fullName evidence="3">RluA family pseudouridine synthase</fullName>
        <ecNumber evidence="3">5.4.99.-</ecNumber>
    </submittedName>
</protein>
<dbReference type="SUPFAM" id="SSF55120">
    <property type="entry name" value="Pseudouridine synthase"/>
    <property type="match status" value="1"/>
</dbReference>
<feature type="domain" description="Pseudouridine synthase RsuA/RluA-like" evidence="2">
    <location>
        <begin position="90"/>
        <end position="229"/>
    </location>
</feature>
<dbReference type="PROSITE" id="PS50889">
    <property type="entry name" value="S4"/>
    <property type="match status" value="1"/>
</dbReference>
<dbReference type="Pfam" id="PF00849">
    <property type="entry name" value="PseudoU_synth_2"/>
    <property type="match status" value="1"/>
</dbReference>
<organism evidence="3 4">
    <name type="scientific">Psychroserpens luteus</name>
    <dbReference type="NCBI Taxonomy" id="1434066"/>
    <lineage>
        <taxon>Bacteria</taxon>
        <taxon>Pseudomonadati</taxon>
        <taxon>Bacteroidota</taxon>
        <taxon>Flavobacteriia</taxon>
        <taxon>Flavobacteriales</taxon>
        <taxon>Flavobacteriaceae</taxon>
        <taxon>Psychroserpens</taxon>
    </lineage>
</organism>
<dbReference type="Gene3D" id="3.30.2350.10">
    <property type="entry name" value="Pseudouridine synthase"/>
    <property type="match status" value="1"/>
</dbReference>
<dbReference type="InterPro" id="IPR006145">
    <property type="entry name" value="PsdUridine_synth_RsuA/RluA"/>
</dbReference>
<reference evidence="4" key="1">
    <citation type="journal article" date="2019" name="Int. J. Syst. Evol. Microbiol.">
        <title>The Global Catalogue of Microorganisms (GCM) 10K type strain sequencing project: providing services to taxonomists for standard genome sequencing and annotation.</title>
        <authorList>
            <consortium name="The Broad Institute Genomics Platform"/>
            <consortium name="The Broad Institute Genome Sequencing Center for Infectious Disease"/>
            <person name="Wu L."/>
            <person name="Ma J."/>
        </authorList>
    </citation>
    <scope>NUCLEOTIDE SEQUENCE [LARGE SCALE GENOMIC DNA]</scope>
    <source>
        <strain evidence="4">KCTC 32514</strain>
    </source>
</reference>
<dbReference type="Proteomes" id="UP001597548">
    <property type="component" value="Unassembled WGS sequence"/>
</dbReference>
<dbReference type="EC" id="5.4.99.-" evidence="3"/>
<evidence type="ECO:0000313" key="3">
    <source>
        <dbReference type="EMBL" id="MFD2917661.1"/>
    </source>
</evidence>
<comment type="caution">
    <text evidence="3">The sequence shown here is derived from an EMBL/GenBank/DDBJ whole genome shotgun (WGS) entry which is preliminary data.</text>
</comment>
<keyword evidence="4" id="KW-1185">Reference proteome</keyword>
<gene>
    <name evidence="3" type="ORF">ACFS29_18560</name>
</gene>
<dbReference type="InterPro" id="IPR006224">
    <property type="entry name" value="PsdUridine_synth_RluA-like_CS"/>
</dbReference>
<keyword evidence="1" id="KW-0694">RNA-binding</keyword>
<keyword evidence="3" id="KW-0413">Isomerase</keyword>
<dbReference type="PANTHER" id="PTHR21600">
    <property type="entry name" value="MITOCHONDRIAL RNA PSEUDOURIDINE SYNTHASE"/>
    <property type="match status" value="1"/>
</dbReference>
<accession>A0ABW6A0G0</accession>
<dbReference type="GO" id="GO:0016853">
    <property type="term" value="F:isomerase activity"/>
    <property type="evidence" value="ECO:0007669"/>
    <property type="project" value="UniProtKB-KW"/>
</dbReference>
<evidence type="ECO:0000313" key="4">
    <source>
        <dbReference type="Proteomes" id="UP001597548"/>
    </source>
</evidence>